<evidence type="ECO:0000259" key="1">
    <source>
        <dbReference type="Pfam" id="PF04149"/>
    </source>
</evidence>
<protein>
    <submittedName>
        <fullName evidence="2">DUF397 domain-containing protein</fullName>
    </submittedName>
</protein>
<keyword evidence="3" id="KW-1185">Reference proteome</keyword>
<dbReference type="AlphaFoldDB" id="A0A6I6N7M2"/>
<proteinExistence type="predicted"/>
<feature type="domain" description="DUF397" evidence="1">
    <location>
        <begin position="6"/>
        <end position="56"/>
    </location>
</feature>
<dbReference type="Proteomes" id="UP000436138">
    <property type="component" value="Chromosome"/>
</dbReference>
<evidence type="ECO:0000313" key="2">
    <source>
        <dbReference type="EMBL" id="QHA04426.1"/>
    </source>
</evidence>
<gene>
    <name evidence="2" type="ORF">GQF42_15050</name>
</gene>
<organism evidence="2 3">
    <name type="scientific">Streptomyces broussonetiae</name>
    <dbReference type="NCBI Taxonomy" id="2686304"/>
    <lineage>
        <taxon>Bacteria</taxon>
        <taxon>Bacillati</taxon>
        <taxon>Actinomycetota</taxon>
        <taxon>Actinomycetes</taxon>
        <taxon>Kitasatosporales</taxon>
        <taxon>Streptomycetaceae</taxon>
        <taxon>Streptomyces</taxon>
    </lineage>
</organism>
<accession>A0A6I6N7M2</accession>
<dbReference type="RefSeq" id="WP_158920136.1">
    <property type="nucleotide sequence ID" value="NZ_CP047020.1"/>
</dbReference>
<dbReference type="InterPro" id="IPR007278">
    <property type="entry name" value="DUF397"/>
</dbReference>
<name>A0A6I6N7M2_9ACTN</name>
<evidence type="ECO:0000313" key="3">
    <source>
        <dbReference type="Proteomes" id="UP000436138"/>
    </source>
</evidence>
<sequence>MSTSELTWFKSSCSSGSGDNCVEVAIRPATIRVRDSKAKEGPTPGLSPAAWSDFVGCAATGTASTPCGTPC</sequence>
<dbReference type="EMBL" id="CP047020">
    <property type="protein sequence ID" value="QHA04426.1"/>
    <property type="molecule type" value="Genomic_DNA"/>
</dbReference>
<reference evidence="2 3" key="1">
    <citation type="submission" date="2019-12" db="EMBL/GenBank/DDBJ databases">
        <title>Streptomyces sp. strain T44 isolated from rhizosphere soil of Broussonetia papyrifera.</title>
        <authorList>
            <person name="Mo P."/>
        </authorList>
    </citation>
    <scope>NUCLEOTIDE SEQUENCE [LARGE SCALE GENOMIC DNA]</scope>
    <source>
        <strain evidence="2 3">T44</strain>
    </source>
</reference>
<dbReference type="Pfam" id="PF04149">
    <property type="entry name" value="DUF397"/>
    <property type="match status" value="1"/>
</dbReference>
<dbReference type="KEGG" id="sbro:GQF42_15050"/>